<dbReference type="InterPro" id="IPR013249">
    <property type="entry name" value="RNA_pol_sigma70_r4_t2"/>
</dbReference>
<dbReference type="PANTHER" id="PTHR43133">
    <property type="entry name" value="RNA POLYMERASE ECF-TYPE SIGMA FACTO"/>
    <property type="match status" value="1"/>
</dbReference>
<dbReference type="PANTHER" id="PTHR43133:SF8">
    <property type="entry name" value="RNA POLYMERASE SIGMA FACTOR HI_1459-RELATED"/>
    <property type="match status" value="1"/>
</dbReference>
<evidence type="ECO:0000313" key="9">
    <source>
        <dbReference type="EMBL" id="GAA1719857.1"/>
    </source>
</evidence>
<dbReference type="NCBIfam" id="TIGR02937">
    <property type="entry name" value="sigma70-ECF"/>
    <property type="match status" value="1"/>
</dbReference>
<name>A0ABP4VCT5_9ACTN</name>
<dbReference type="InterPro" id="IPR039425">
    <property type="entry name" value="RNA_pol_sigma-70-like"/>
</dbReference>
<accession>A0ABP4VCT5</accession>
<evidence type="ECO:0000256" key="4">
    <source>
        <dbReference type="ARBA" id="ARBA00023125"/>
    </source>
</evidence>
<keyword evidence="5" id="KW-0804">Transcription</keyword>
<feature type="compositionally biased region" description="Basic and acidic residues" evidence="6">
    <location>
        <begin position="1"/>
        <end position="23"/>
    </location>
</feature>
<sequence>MREGGHTSFHEGATEHRADDLRGARAGRRRQRMYSQTVHETAIAPGGDHDEAVGTARFDASGDAADMPSWSQLVAQHGDRVYRLAFRLCGNAHDAEDITQEAFIRVFRSLDKYKPGTFEGWTHRIVTNLFLDMARRRSRIRFEALPEDAERVPGRERSPEQVLSEETFDPVLQTALANLSPEFRAAVVLCDIEDLSYEEVGRILGVKMGTVRSRIHRGRSALRAELEAAGVTGVHQSVD</sequence>
<dbReference type="Gene3D" id="1.10.10.10">
    <property type="entry name" value="Winged helix-like DNA-binding domain superfamily/Winged helix DNA-binding domain"/>
    <property type="match status" value="1"/>
</dbReference>
<reference evidence="10" key="1">
    <citation type="journal article" date="2019" name="Int. J. Syst. Evol. Microbiol.">
        <title>The Global Catalogue of Microorganisms (GCM) 10K type strain sequencing project: providing services to taxonomists for standard genome sequencing and annotation.</title>
        <authorList>
            <consortium name="The Broad Institute Genomics Platform"/>
            <consortium name="The Broad Institute Genome Sequencing Center for Infectious Disease"/>
            <person name="Wu L."/>
            <person name="Ma J."/>
        </authorList>
    </citation>
    <scope>NUCLEOTIDE SEQUENCE [LARGE SCALE GENOMIC DNA]</scope>
    <source>
        <strain evidence="10">JCM 16002</strain>
    </source>
</reference>
<dbReference type="InterPro" id="IPR036388">
    <property type="entry name" value="WH-like_DNA-bd_sf"/>
</dbReference>
<proteinExistence type="inferred from homology"/>
<evidence type="ECO:0000256" key="1">
    <source>
        <dbReference type="ARBA" id="ARBA00010641"/>
    </source>
</evidence>
<keyword evidence="3" id="KW-0731">Sigma factor</keyword>
<protein>
    <recommendedName>
        <fullName evidence="11">RNA polymerase sigma factor SigE</fullName>
    </recommendedName>
</protein>
<dbReference type="InterPro" id="IPR007627">
    <property type="entry name" value="RNA_pol_sigma70_r2"/>
</dbReference>
<evidence type="ECO:0008006" key="11">
    <source>
        <dbReference type="Google" id="ProtNLM"/>
    </source>
</evidence>
<feature type="domain" description="RNA polymerase sigma factor 70 region 4 type 2" evidence="8">
    <location>
        <begin position="172"/>
        <end position="222"/>
    </location>
</feature>
<dbReference type="InterPro" id="IPR014284">
    <property type="entry name" value="RNA_pol_sigma-70_dom"/>
</dbReference>
<evidence type="ECO:0000256" key="5">
    <source>
        <dbReference type="ARBA" id="ARBA00023163"/>
    </source>
</evidence>
<evidence type="ECO:0000256" key="6">
    <source>
        <dbReference type="SAM" id="MobiDB-lite"/>
    </source>
</evidence>
<keyword evidence="10" id="KW-1185">Reference proteome</keyword>
<dbReference type="EMBL" id="BAAAQG010000021">
    <property type="protein sequence ID" value="GAA1719857.1"/>
    <property type="molecule type" value="Genomic_DNA"/>
</dbReference>
<dbReference type="SUPFAM" id="SSF88659">
    <property type="entry name" value="Sigma3 and sigma4 domains of RNA polymerase sigma factors"/>
    <property type="match status" value="1"/>
</dbReference>
<dbReference type="SUPFAM" id="SSF88946">
    <property type="entry name" value="Sigma2 domain of RNA polymerase sigma factors"/>
    <property type="match status" value="1"/>
</dbReference>
<dbReference type="InterPro" id="IPR013325">
    <property type="entry name" value="RNA_pol_sigma_r2"/>
</dbReference>
<dbReference type="NCBIfam" id="NF007229">
    <property type="entry name" value="PRK09647.1"/>
    <property type="match status" value="1"/>
</dbReference>
<dbReference type="CDD" id="cd06171">
    <property type="entry name" value="Sigma70_r4"/>
    <property type="match status" value="1"/>
</dbReference>
<keyword evidence="2" id="KW-0805">Transcription regulation</keyword>
<evidence type="ECO:0000259" key="7">
    <source>
        <dbReference type="Pfam" id="PF04542"/>
    </source>
</evidence>
<comment type="similarity">
    <text evidence="1">Belongs to the sigma-70 factor family. ECF subfamily.</text>
</comment>
<dbReference type="Gene3D" id="1.10.1740.10">
    <property type="match status" value="1"/>
</dbReference>
<evidence type="ECO:0000259" key="8">
    <source>
        <dbReference type="Pfam" id="PF08281"/>
    </source>
</evidence>
<organism evidence="9 10">
    <name type="scientific">Dietzia cercidiphylli</name>
    <dbReference type="NCBI Taxonomy" id="498199"/>
    <lineage>
        <taxon>Bacteria</taxon>
        <taxon>Bacillati</taxon>
        <taxon>Actinomycetota</taxon>
        <taxon>Actinomycetes</taxon>
        <taxon>Mycobacteriales</taxon>
        <taxon>Dietziaceae</taxon>
        <taxon>Dietzia</taxon>
    </lineage>
</organism>
<evidence type="ECO:0000256" key="2">
    <source>
        <dbReference type="ARBA" id="ARBA00023015"/>
    </source>
</evidence>
<feature type="region of interest" description="Disordered" evidence="6">
    <location>
        <begin position="1"/>
        <end position="54"/>
    </location>
</feature>
<dbReference type="Pfam" id="PF08281">
    <property type="entry name" value="Sigma70_r4_2"/>
    <property type="match status" value="1"/>
</dbReference>
<feature type="domain" description="RNA polymerase sigma-70 region 2" evidence="7">
    <location>
        <begin position="73"/>
        <end position="139"/>
    </location>
</feature>
<keyword evidence="4" id="KW-0238">DNA-binding</keyword>
<dbReference type="Proteomes" id="UP001500383">
    <property type="component" value="Unassembled WGS sequence"/>
</dbReference>
<dbReference type="InterPro" id="IPR013324">
    <property type="entry name" value="RNA_pol_sigma_r3/r4-like"/>
</dbReference>
<evidence type="ECO:0000313" key="10">
    <source>
        <dbReference type="Proteomes" id="UP001500383"/>
    </source>
</evidence>
<dbReference type="Pfam" id="PF04542">
    <property type="entry name" value="Sigma70_r2"/>
    <property type="match status" value="1"/>
</dbReference>
<evidence type="ECO:0000256" key="3">
    <source>
        <dbReference type="ARBA" id="ARBA00023082"/>
    </source>
</evidence>
<comment type="caution">
    <text evidence="9">The sequence shown here is derived from an EMBL/GenBank/DDBJ whole genome shotgun (WGS) entry which is preliminary data.</text>
</comment>
<gene>
    <name evidence="9" type="ORF">GCM10009831_32450</name>
</gene>